<name>A0A450SIP9_9GAMM</name>
<feature type="compositionally biased region" description="Basic and acidic residues" evidence="1">
    <location>
        <begin position="140"/>
        <end position="159"/>
    </location>
</feature>
<sequence>MPYQNIDATLSPKDIEAIKAHIDAIVKKLPFLINLTTKERGSLVKAGPDSVSFIQNALSAAQDHPGILPGNFSTDEFKRDVDLFTALTDVDAVIASLASEVDDTRLAVGSEAMQEAIQVYTYVKAAAKTTPGLKPVAKQLGERFRKAKAKKPESPDENE</sequence>
<protein>
    <submittedName>
        <fullName evidence="2">Uncharacterized protein</fullName>
    </submittedName>
</protein>
<evidence type="ECO:0000256" key="1">
    <source>
        <dbReference type="SAM" id="MobiDB-lite"/>
    </source>
</evidence>
<accession>A0A450SIP9</accession>
<gene>
    <name evidence="2" type="ORF">BECKDK2373B_GA0170837_104126</name>
</gene>
<organism evidence="2">
    <name type="scientific">Candidatus Kentrum sp. DK</name>
    <dbReference type="NCBI Taxonomy" id="2126562"/>
    <lineage>
        <taxon>Bacteria</taxon>
        <taxon>Pseudomonadati</taxon>
        <taxon>Pseudomonadota</taxon>
        <taxon>Gammaproteobacteria</taxon>
        <taxon>Candidatus Kentrum</taxon>
    </lineage>
</organism>
<evidence type="ECO:0000313" key="2">
    <source>
        <dbReference type="EMBL" id="VFJ53220.1"/>
    </source>
</evidence>
<feature type="region of interest" description="Disordered" evidence="1">
    <location>
        <begin position="137"/>
        <end position="159"/>
    </location>
</feature>
<dbReference type="AlphaFoldDB" id="A0A450SIP9"/>
<proteinExistence type="predicted"/>
<reference evidence="2" key="1">
    <citation type="submission" date="2019-02" db="EMBL/GenBank/DDBJ databases">
        <authorList>
            <person name="Gruber-Vodicka R. H."/>
            <person name="Seah K. B. B."/>
        </authorList>
    </citation>
    <scope>NUCLEOTIDE SEQUENCE</scope>
    <source>
        <strain evidence="2">BECK_DK47</strain>
    </source>
</reference>
<dbReference type="EMBL" id="CAADEX010000041">
    <property type="protein sequence ID" value="VFJ53220.1"/>
    <property type="molecule type" value="Genomic_DNA"/>
</dbReference>